<dbReference type="GO" id="GO:0005886">
    <property type="term" value="C:plasma membrane"/>
    <property type="evidence" value="ECO:0007669"/>
    <property type="project" value="UniProtKB-SubCell"/>
</dbReference>
<reference evidence="9" key="1">
    <citation type="submission" date="2021-01" db="EMBL/GenBank/DDBJ databases">
        <title>Modified the classification status of verrucomicrobia.</title>
        <authorList>
            <person name="Feng X."/>
        </authorList>
    </citation>
    <scope>NUCLEOTIDE SEQUENCE</scope>
    <source>
        <strain evidence="9">KCTC 22041</strain>
    </source>
</reference>
<dbReference type="PANTHER" id="PTHR30012:SF0">
    <property type="entry name" value="TYPE II SECRETION SYSTEM PROTEIN F-RELATED"/>
    <property type="match status" value="1"/>
</dbReference>
<comment type="similarity">
    <text evidence="2">Belongs to the GSP F family.</text>
</comment>
<gene>
    <name evidence="9" type="ORF">JIN85_03935</name>
</gene>
<dbReference type="Gene3D" id="1.20.81.30">
    <property type="entry name" value="Type II secretion system (T2SS), domain F"/>
    <property type="match status" value="2"/>
</dbReference>
<evidence type="ECO:0000259" key="8">
    <source>
        <dbReference type="Pfam" id="PF00482"/>
    </source>
</evidence>
<evidence type="ECO:0000256" key="5">
    <source>
        <dbReference type="ARBA" id="ARBA00022989"/>
    </source>
</evidence>
<evidence type="ECO:0000256" key="7">
    <source>
        <dbReference type="SAM" id="Phobius"/>
    </source>
</evidence>
<dbReference type="InterPro" id="IPR042094">
    <property type="entry name" value="T2SS_GspF_sf"/>
</dbReference>
<name>A0A934S696_9BACT</name>
<feature type="transmembrane region" description="Helical" evidence="7">
    <location>
        <begin position="143"/>
        <end position="161"/>
    </location>
</feature>
<evidence type="ECO:0000313" key="10">
    <source>
        <dbReference type="Proteomes" id="UP000603141"/>
    </source>
</evidence>
<dbReference type="PANTHER" id="PTHR30012">
    <property type="entry name" value="GENERAL SECRETION PATHWAY PROTEIN"/>
    <property type="match status" value="1"/>
</dbReference>
<comment type="subcellular location">
    <subcellularLocation>
        <location evidence="1">Cell membrane</location>
        <topology evidence="1">Multi-pass membrane protein</topology>
    </subcellularLocation>
</comment>
<dbReference type="RefSeq" id="WP_200267855.1">
    <property type="nucleotide sequence ID" value="NZ_JAENIJ010000004.1"/>
</dbReference>
<keyword evidence="4 7" id="KW-0812">Transmembrane</keyword>
<feature type="domain" description="Type II secretion system protein GspF" evidence="8">
    <location>
        <begin position="11"/>
        <end position="126"/>
    </location>
</feature>
<dbReference type="InterPro" id="IPR003004">
    <property type="entry name" value="GspF/PilC"/>
</dbReference>
<comment type="caution">
    <text evidence="9">The sequence shown here is derived from an EMBL/GenBank/DDBJ whole genome shotgun (WGS) entry which is preliminary data.</text>
</comment>
<dbReference type="EMBL" id="JAENIJ010000004">
    <property type="protein sequence ID" value="MBK1881551.1"/>
    <property type="molecule type" value="Genomic_DNA"/>
</dbReference>
<keyword evidence="10" id="KW-1185">Reference proteome</keyword>
<proteinExistence type="inferred from homology"/>
<dbReference type="Proteomes" id="UP000603141">
    <property type="component" value="Unassembled WGS sequence"/>
</dbReference>
<feature type="transmembrane region" description="Helical" evidence="7">
    <location>
        <begin position="299"/>
        <end position="317"/>
    </location>
</feature>
<evidence type="ECO:0000256" key="2">
    <source>
        <dbReference type="ARBA" id="ARBA00005745"/>
    </source>
</evidence>
<evidence type="ECO:0000256" key="6">
    <source>
        <dbReference type="ARBA" id="ARBA00023136"/>
    </source>
</evidence>
<dbReference type="Pfam" id="PF00482">
    <property type="entry name" value="T2SSF"/>
    <property type="match status" value="2"/>
</dbReference>
<accession>A0A934S696</accession>
<sequence>MFDPATNRHFFYTELAKLIGAGFGIREAADLLLDSKLPAKQAALLQRLKAGLASGQSIAQSFAADPNVTDLEKSIIDAGERGGRLAPAFDHLADYFGMVSAARRQLIKGSIYPLVLLHIGVIFGIVPTALINGQSFASTIPQILLNLAILYAVAFGLFLAIRWIMKRATDHAAFDSALNRIPFIGKARRNMALARFAKVYHICLLAGLSIKETVHTSIAAAHSGTLSRDGKALEKQAGDGGPIGPVFVISKGFPKAFSSSYLTAEEAGTLDKDLERWVAYFSNEAADSVKNLSAVLPKLFYFLIVLFVGWKIVNFYFNYFQVLDSIGN</sequence>
<keyword evidence="6 7" id="KW-0472">Membrane</keyword>
<evidence type="ECO:0000256" key="4">
    <source>
        <dbReference type="ARBA" id="ARBA00022692"/>
    </source>
</evidence>
<keyword evidence="5 7" id="KW-1133">Transmembrane helix</keyword>
<dbReference type="InterPro" id="IPR018076">
    <property type="entry name" value="T2SS_GspF_dom"/>
</dbReference>
<evidence type="ECO:0000256" key="1">
    <source>
        <dbReference type="ARBA" id="ARBA00004651"/>
    </source>
</evidence>
<feature type="transmembrane region" description="Helical" evidence="7">
    <location>
        <begin position="111"/>
        <end position="131"/>
    </location>
</feature>
<protein>
    <submittedName>
        <fullName evidence="9">Type II secretion system F family protein</fullName>
    </submittedName>
</protein>
<feature type="domain" description="Type II secretion system protein GspF" evidence="8">
    <location>
        <begin position="200"/>
        <end position="315"/>
    </location>
</feature>
<dbReference type="AlphaFoldDB" id="A0A934S696"/>
<evidence type="ECO:0000313" key="9">
    <source>
        <dbReference type="EMBL" id="MBK1881551.1"/>
    </source>
</evidence>
<evidence type="ECO:0000256" key="3">
    <source>
        <dbReference type="ARBA" id="ARBA00022475"/>
    </source>
</evidence>
<keyword evidence="3" id="KW-1003">Cell membrane</keyword>
<organism evidence="9 10">
    <name type="scientific">Luteolibacter pohnpeiensis</name>
    <dbReference type="NCBI Taxonomy" id="454153"/>
    <lineage>
        <taxon>Bacteria</taxon>
        <taxon>Pseudomonadati</taxon>
        <taxon>Verrucomicrobiota</taxon>
        <taxon>Verrucomicrobiia</taxon>
        <taxon>Verrucomicrobiales</taxon>
        <taxon>Verrucomicrobiaceae</taxon>
        <taxon>Luteolibacter</taxon>
    </lineage>
</organism>